<dbReference type="EC" id="3.6.1.1" evidence="7"/>
<dbReference type="InterPro" id="IPR008162">
    <property type="entry name" value="Pyrophosphatase"/>
</dbReference>
<keyword evidence="2 7" id="KW-0963">Cytoplasm</keyword>
<evidence type="ECO:0000256" key="1">
    <source>
        <dbReference type="ARBA" id="ARBA00001946"/>
    </source>
</evidence>
<dbReference type="PROSITE" id="PS00387">
    <property type="entry name" value="PPASE"/>
    <property type="match status" value="1"/>
</dbReference>
<keyword evidence="5 7" id="KW-0460">Magnesium</keyword>
<evidence type="ECO:0000256" key="5">
    <source>
        <dbReference type="ARBA" id="ARBA00022842"/>
    </source>
</evidence>
<proteinExistence type="inferred from homology"/>
<dbReference type="FunFam" id="3.90.80.10:FF:000003">
    <property type="entry name" value="Inorganic pyrophosphatase"/>
    <property type="match status" value="1"/>
</dbReference>
<dbReference type="HAMAP" id="MF_00209">
    <property type="entry name" value="Inorganic_PPase"/>
    <property type="match status" value="1"/>
</dbReference>
<evidence type="ECO:0000256" key="4">
    <source>
        <dbReference type="ARBA" id="ARBA00022801"/>
    </source>
</evidence>
<dbReference type="GO" id="GO:0000287">
    <property type="term" value="F:magnesium ion binding"/>
    <property type="evidence" value="ECO:0007669"/>
    <property type="project" value="UniProtKB-UniRule"/>
</dbReference>
<dbReference type="Gene3D" id="3.90.80.10">
    <property type="entry name" value="Inorganic pyrophosphatase"/>
    <property type="match status" value="1"/>
</dbReference>
<reference evidence="8" key="1">
    <citation type="journal article" date="2015" name="Environ. Microbiol.">
        <title>Pressure adaptation is linked to thermal adaptation in salt-saturated marine habitats.</title>
        <authorList>
            <consortium name="The MAMBA Consortium"/>
            <person name="Alcaide M."/>
            <person name="Stogios P.J."/>
            <person name="Lafraya A."/>
            <person name="Tchigvintsev A."/>
            <person name="Flick R."/>
            <person name="Bargiela R."/>
            <person name="Chernikova T.N."/>
            <person name="Reva O.N."/>
            <person name="Hai T."/>
            <person name="Leggewie C.C."/>
            <person name="Katzke N."/>
            <person name="La Cono V."/>
            <person name="Matesanz R."/>
            <person name="Jebbar M."/>
            <person name="Jaeger K.E."/>
            <person name="Yakimov M.M."/>
            <person name="Yakunin A.F."/>
            <person name="Golyshin P.N."/>
            <person name="Golyshina O.V."/>
            <person name="Savchenko A."/>
            <person name="Ferrer M."/>
        </authorList>
    </citation>
    <scope>NUCLEOTIDE SEQUENCE</scope>
</reference>
<dbReference type="GO" id="GO:0004427">
    <property type="term" value="F:inorganic diphosphate phosphatase activity"/>
    <property type="evidence" value="ECO:0007669"/>
    <property type="project" value="UniProtKB-UniRule"/>
</dbReference>
<evidence type="ECO:0000256" key="7">
    <source>
        <dbReference type="HAMAP-Rule" id="MF_00209"/>
    </source>
</evidence>
<feature type="binding site" evidence="7">
    <location>
        <position position="18"/>
    </location>
    <ligand>
        <name>substrate</name>
    </ligand>
</feature>
<sequence length="165" mass="19343">MLKIYEAIIEIPMGTKNKYEIDKARNRIKLDRVLYSPMTYPAEYGYIEHTLAEDNDPLDILVLASSKTFPGCYVDARIVGYLDMLDNGEKDHKIIGVVDSDPRFSHINELRDIQAHTLREIKHFFKTYKDLQQNKIVEVGEFYDKIDALELIEECKVRYTEHNKK</sequence>
<evidence type="ECO:0000256" key="3">
    <source>
        <dbReference type="ARBA" id="ARBA00022723"/>
    </source>
</evidence>
<dbReference type="PANTHER" id="PTHR10286">
    <property type="entry name" value="INORGANIC PYROPHOSPHATASE"/>
    <property type="match status" value="1"/>
</dbReference>
<comment type="function">
    <text evidence="7">Catalyzes the hydrolysis of inorganic pyrophosphate (PPi) forming two phosphate ions.</text>
</comment>
<comment type="catalytic activity">
    <reaction evidence="6 7">
        <text>diphosphate + H2O = 2 phosphate + H(+)</text>
        <dbReference type="Rhea" id="RHEA:24576"/>
        <dbReference type="ChEBI" id="CHEBI:15377"/>
        <dbReference type="ChEBI" id="CHEBI:15378"/>
        <dbReference type="ChEBI" id="CHEBI:33019"/>
        <dbReference type="ChEBI" id="CHEBI:43474"/>
        <dbReference type="EC" id="3.6.1.1"/>
    </reaction>
</comment>
<feature type="binding site" evidence="7">
    <location>
        <position position="59"/>
    </location>
    <ligand>
        <name>Mg(2+)</name>
        <dbReference type="ChEBI" id="CHEBI:18420"/>
        <label>2</label>
    </ligand>
</feature>
<evidence type="ECO:0000256" key="6">
    <source>
        <dbReference type="ARBA" id="ARBA00047820"/>
    </source>
</evidence>
<dbReference type="GO" id="GO:0006796">
    <property type="term" value="P:phosphate-containing compound metabolic process"/>
    <property type="evidence" value="ECO:0007669"/>
    <property type="project" value="InterPro"/>
</dbReference>
<feature type="binding site" evidence="7">
    <location>
        <position position="59"/>
    </location>
    <ligand>
        <name>Mg(2+)</name>
        <dbReference type="ChEBI" id="CHEBI:18420"/>
        <label>1</label>
    </ligand>
</feature>
<organism evidence="8">
    <name type="scientific">Firmicutes bacterium enrichment culture clone fosmid MGS-M1</name>
    <dbReference type="NCBI Taxonomy" id="1549348"/>
    <lineage>
        <taxon>Bacteria</taxon>
        <taxon>Bacillati</taxon>
        <taxon>Bacillota</taxon>
        <taxon>environmental samples</taxon>
    </lineage>
</organism>
<keyword evidence="3 7" id="KW-0479">Metal-binding</keyword>
<dbReference type="EMBL" id="KF831414">
    <property type="protein sequence ID" value="AJG37924.1"/>
    <property type="molecule type" value="Genomic_DNA"/>
</dbReference>
<feature type="binding site" evidence="7">
    <location>
        <position position="128"/>
    </location>
    <ligand>
        <name>substrate</name>
    </ligand>
</feature>
<dbReference type="GO" id="GO:0005737">
    <property type="term" value="C:cytoplasm"/>
    <property type="evidence" value="ECO:0007669"/>
    <property type="project" value="UniProtKB-SubCell"/>
</dbReference>
<dbReference type="AlphaFoldDB" id="A0A0B5KBQ6"/>
<dbReference type="SUPFAM" id="SSF50324">
    <property type="entry name" value="Inorganic pyrophosphatase"/>
    <property type="match status" value="1"/>
</dbReference>
<comment type="similarity">
    <text evidence="7">Belongs to the PPase family.</text>
</comment>
<feature type="binding site" evidence="7">
    <location>
        <position position="91"/>
    </location>
    <ligand>
        <name>Mg(2+)</name>
        <dbReference type="ChEBI" id="CHEBI:18420"/>
        <label>1</label>
    </ligand>
</feature>
<evidence type="ECO:0000256" key="2">
    <source>
        <dbReference type="ARBA" id="ARBA00022490"/>
    </source>
</evidence>
<dbReference type="CDD" id="cd00412">
    <property type="entry name" value="pyrophosphatase"/>
    <property type="match status" value="1"/>
</dbReference>
<name>A0A0B5KBQ6_9FIRM</name>
<comment type="cofactor">
    <cofactor evidence="1 7">
        <name>Mg(2+)</name>
        <dbReference type="ChEBI" id="CHEBI:18420"/>
    </cofactor>
</comment>
<feature type="binding site" evidence="7">
    <location>
        <position position="44"/>
    </location>
    <ligand>
        <name>substrate</name>
    </ligand>
</feature>
<dbReference type="InterPro" id="IPR036649">
    <property type="entry name" value="Pyrophosphatase_sf"/>
</dbReference>
<comment type="subcellular location">
    <subcellularLocation>
        <location evidence="7">Cytoplasm</location>
    </subcellularLocation>
</comment>
<keyword evidence="4 7" id="KW-0378">Hydrolase</keyword>
<dbReference type="Pfam" id="PF00719">
    <property type="entry name" value="Pyrophosphatase"/>
    <property type="match status" value="1"/>
</dbReference>
<feature type="binding site" evidence="7">
    <location>
        <position position="54"/>
    </location>
    <ligand>
        <name>Mg(2+)</name>
        <dbReference type="ChEBI" id="CHEBI:18420"/>
        <label>1</label>
    </ligand>
</feature>
<evidence type="ECO:0000313" key="8">
    <source>
        <dbReference type="EMBL" id="AJG37924.1"/>
    </source>
</evidence>
<feature type="binding site" evidence="7">
    <location>
        <position position="32"/>
    </location>
    <ligand>
        <name>substrate</name>
    </ligand>
</feature>
<gene>
    <name evidence="7" type="primary">ppa</name>
</gene>
<comment type="subunit">
    <text evidence="7">Homohexamer.</text>
</comment>
<protein>
    <recommendedName>
        <fullName evidence="7">Inorganic pyrophosphatase</fullName>
        <ecNumber evidence="7">3.6.1.1</ecNumber>
    </recommendedName>
    <alternativeName>
        <fullName evidence="7">Pyrophosphate phospho-hydrolase</fullName>
        <shortName evidence="7">PPase</shortName>
    </alternativeName>
</protein>
<accession>A0A0B5KBQ6</accession>